<accession>A0A0G1IEJ7</accession>
<dbReference type="EMBL" id="LCIN01000006">
    <property type="protein sequence ID" value="KKT57248.1"/>
    <property type="molecule type" value="Genomic_DNA"/>
</dbReference>
<dbReference type="AlphaFoldDB" id="A0A0G1IEJ7"/>
<comment type="caution">
    <text evidence="1">The sequence shown here is derived from an EMBL/GenBank/DDBJ whole genome shotgun (WGS) entry which is preliminary data.</text>
</comment>
<organism evidence="1 2">
    <name type="scientific">Candidatus Giovannonibacteria bacterium GW2011_GWB1_44_23</name>
    <dbReference type="NCBI Taxonomy" id="1618652"/>
    <lineage>
        <taxon>Bacteria</taxon>
        <taxon>Candidatus Giovannoniibacteriota</taxon>
    </lineage>
</organism>
<name>A0A0G1IEJ7_9BACT</name>
<reference evidence="1 2" key="1">
    <citation type="journal article" date="2015" name="Nature">
        <title>rRNA introns, odd ribosomes, and small enigmatic genomes across a large radiation of phyla.</title>
        <authorList>
            <person name="Brown C.T."/>
            <person name="Hug L.A."/>
            <person name="Thomas B.C."/>
            <person name="Sharon I."/>
            <person name="Castelle C.J."/>
            <person name="Singh A."/>
            <person name="Wilkins M.J."/>
            <person name="Williams K.H."/>
            <person name="Banfield J.F."/>
        </authorList>
    </citation>
    <scope>NUCLEOTIDE SEQUENCE [LARGE SCALE GENOMIC DNA]</scope>
</reference>
<evidence type="ECO:0000313" key="2">
    <source>
        <dbReference type="Proteomes" id="UP000033977"/>
    </source>
</evidence>
<evidence type="ECO:0000313" key="1">
    <source>
        <dbReference type="EMBL" id="KKT57248.1"/>
    </source>
</evidence>
<sequence>MPHRKWLECVLLKLKQAKLETGGLFEANTRVSLSGYEITQLIETIEPFESLPLFRWHDYKKTP</sequence>
<proteinExistence type="predicted"/>
<gene>
    <name evidence="1" type="ORF">UW49_C0006G0001</name>
</gene>
<dbReference type="Proteomes" id="UP000033977">
    <property type="component" value="Unassembled WGS sequence"/>
</dbReference>
<protein>
    <submittedName>
        <fullName evidence="1">Uncharacterized protein</fullName>
    </submittedName>
</protein>